<dbReference type="AlphaFoldDB" id="A0A5N6QGF8"/>
<reference evidence="1 2" key="1">
    <citation type="submission" date="2019-06" db="EMBL/GenBank/DDBJ databases">
        <title>A chromosomal-level reference genome of Carpinus fangiana (Coryloideae, Betulaceae).</title>
        <authorList>
            <person name="Yang X."/>
            <person name="Wang Z."/>
            <person name="Zhang L."/>
            <person name="Hao G."/>
            <person name="Liu J."/>
            <person name="Yang Y."/>
        </authorList>
    </citation>
    <scope>NUCLEOTIDE SEQUENCE [LARGE SCALE GENOMIC DNA]</scope>
    <source>
        <strain evidence="1">Cfa_2016G</strain>
        <tissue evidence="1">Leaf</tissue>
    </source>
</reference>
<accession>A0A5N6QGF8</accession>
<name>A0A5N6QGF8_9ROSI</name>
<dbReference type="Proteomes" id="UP000327013">
    <property type="component" value="Chromosome 1"/>
</dbReference>
<sequence length="102" mass="11372">MSPAPRLCVQTSEFSEPGKELVDEDSVLSSGGFKIWENSRRSELAKPIPPIWEGFCLGALIPSSPMRTSILVDLVEKPTLLLRLHQRVLHRGFKLVSRNGFA</sequence>
<gene>
    <name evidence="1" type="ORF">FH972_002949</name>
</gene>
<evidence type="ECO:0000313" key="1">
    <source>
        <dbReference type="EMBL" id="KAE7998402.1"/>
    </source>
</evidence>
<dbReference type="EMBL" id="CM017321">
    <property type="protein sequence ID" value="KAE7998402.1"/>
    <property type="molecule type" value="Genomic_DNA"/>
</dbReference>
<evidence type="ECO:0000313" key="2">
    <source>
        <dbReference type="Proteomes" id="UP000327013"/>
    </source>
</evidence>
<protein>
    <submittedName>
        <fullName evidence="1">Uncharacterized protein</fullName>
    </submittedName>
</protein>
<keyword evidence="2" id="KW-1185">Reference proteome</keyword>
<organism evidence="1 2">
    <name type="scientific">Carpinus fangiana</name>
    <dbReference type="NCBI Taxonomy" id="176857"/>
    <lineage>
        <taxon>Eukaryota</taxon>
        <taxon>Viridiplantae</taxon>
        <taxon>Streptophyta</taxon>
        <taxon>Embryophyta</taxon>
        <taxon>Tracheophyta</taxon>
        <taxon>Spermatophyta</taxon>
        <taxon>Magnoliopsida</taxon>
        <taxon>eudicotyledons</taxon>
        <taxon>Gunneridae</taxon>
        <taxon>Pentapetalae</taxon>
        <taxon>rosids</taxon>
        <taxon>fabids</taxon>
        <taxon>Fagales</taxon>
        <taxon>Betulaceae</taxon>
        <taxon>Carpinus</taxon>
    </lineage>
</organism>
<proteinExistence type="predicted"/>